<comment type="cofactor">
    <cofactor evidence="1">
        <name>Mg(2+)</name>
        <dbReference type="ChEBI" id="CHEBI:18420"/>
    </cofactor>
</comment>
<proteinExistence type="predicted"/>
<reference evidence="4 5" key="1">
    <citation type="submission" date="2015-11" db="EMBL/GenBank/DDBJ databases">
        <authorList>
            <person name="Zhang Y."/>
            <person name="Guo Z."/>
        </authorList>
    </citation>
    <scope>NUCLEOTIDE SEQUENCE [LARGE SCALE GENOMIC DNA]</scope>
    <source>
        <strain evidence="5">gdw1</strain>
    </source>
</reference>
<evidence type="ECO:0000256" key="2">
    <source>
        <dbReference type="ARBA" id="ARBA00022723"/>
    </source>
</evidence>
<evidence type="ECO:0000256" key="1">
    <source>
        <dbReference type="ARBA" id="ARBA00001946"/>
    </source>
</evidence>
<dbReference type="EMBL" id="LNZG01000008">
    <property type="protein sequence ID" value="ODA90673.1"/>
    <property type="molecule type" value="Genomic_DNA"/>
</dbReference>
<sequence>MTGWLRDREATGPILQVRVNAGAGHEIAALRAIGAEVELRTDTEHGRRLGWIGRVAAHPSQLPVIAEVFATSPEELAWASAVLAAVGDGGVGTLPSGEMVDPAMLGRARAILDRR</sequence>
<dbReference type="GO" id="GO:0000287">
    <property type="term" value="F:magnesium ion binding"/>
    <property type="evidence" value="ECO:0007669"/>
    <property type="project" value="TreeGrafter"/>
</dbReference>
<gene>
    <name evidence="4" type="ORF">ATY41_09040</name>
</gene>
<evidence type="ECO:0000256" key="3">
    <source>
        <dbReference type="ARBA" id="ARBA00022842"/>
    </source>
</evidence>
<dbReference type="Gene3D" id="3.20.20.60">
    <property type="entry name" value="Phosphoenolpyruvate-binding domains"/>
    <property type="match status" value="1"/>
</dbReference>
<evidence type="ECO:0008006" key="6">
    <source>
        <dbReference type="Google" id="ProtNLM"/>
    </source>
</evidence>
<dbReference type="PANTHER" id="PTHR32308:SF10">
    <property type="entry name" value="CITRATE LYASE SUBUNIT BETA"/>
    <property type="match status" value="1"/>
</dbReference>
<evidence type="ECO:0000313" key="4">
    <source>
        <dbReference type="EMBL" id="ODA90673.1"/>
    </source>
</evidence>
<dbReference type="PANTHER" id="PTHR32308">
    <property type="entry name" value="LYASE BETA SUBUNIT, PUTATIVE (AFU_ORTHOLOGUE AFUA_4G13030)-RELATED"/>
    <property type="match status" value="1"/>
</dbReference>
<organism evidence="4 5">
    <name type="scientific">Leifsonia xyli subsp. xyli</name>
    <dbReference type="NCBI Taxonomy" id="59736"/>
    <lineage>
        <taxon>Bacteria</taxon>
        <taxon>Bacillati</taxon>
        <taxon>Actinomycetota</taxon>
        <taxon>Actinomycetes</taxon>
        <taxon>Micrococcales</taxon>
        <taxon>Microbacteriaceae</taxon>
        <taxon>Leifsonia</taxon>
    </lineage>
</organism>
<dbReference type="Proteomes" id="UP000094426">
    <property type="component" value="Unassembled WGS sequence"/>
</dbReference>
<dbReference type="RefSeq" id="WP_041767643.1">
    <property type="nucleotide sequence ID" value="NZ_LNZG01000008.1"/>
</dbReference>
<name>A0A1E2SLI7_LEIXY</name>
<dbReference type="InterPro" id="IPR040442">
    <property type="entry name" value="Pyrv_kinase-like_dom_sf"/>
</dbReference>
<accession>A0A1E2SLI7</accession>
<keyword evidence="3" id="KW-0460">Magnesium</keyword>
<evidence type="ECO:0000313" key="5">
    <source>
        <dbReference type="Proteomes" id="UP000094426"/>
    </source>
</evidence>
<keyword evidence="2" id="KW-0479">Metal-binding</keyword>
<protein>
    <recommendedName>
        <fullName evidence="6">HpcH/HpaI aldolase/citrate lyase domain-containing protein</fullName>
    </recommendedName>
</protein>
<dbReference type="AlphaFoldDB" id="A0A1E2SLI7"/>
<comment type="caution">
    <text evidence="4">The sequence shown here is derived from an EMBL/GenBank/DDBJ whole genome shotgun (WGS) entry which is preliminary data.</text>
</comment>
<dbReference type="GO" id="GO:0006107">
    <property type="term" value="P:oxaloacetate metabolic process"/>
    <property type="evidence" value="ECO:0007669"/>
    <property type="project" value="TreeGrafter"/>
</dbReference>